<sequence length="630" mass="66510">MPWKPTYANQALERLEDARKVAADKLKAANTDKSANFSDRIKTVRGSQTAVGARWDQEAAARRKAQGLDDADGQEHGESAAVATSAGDRHLPPARSLGYRGPPPQRTGASVPSPGNAAAPPPPPPRPTNAATGGTRPPLPARSSTQGSAGAPLPPPTRGGAQRANPPLPPRMNNESGTAHPPPPYNPMPAADEATAAMDNLSIAAAAPPPPPARRGPPPVPATRKPGPPPLPGNRPLPSSAPRAATVTASQAPAAPPSRPQAPPRPAASSSSPVALVPLSCSRHPSTEACKALTAATFFCYPSHYPEWSSPTPWFASKGQGRLVPPPSLDGRKDLFTKYSWMSYGPSVKIQGVLQFDDLSTLWYQISYTSQNAGNFECKVSYAEPPSPWGELSHPGLLKASAEGYGELVARKVEQWEGTVVGDGECWTLAAQALQEVNREQGYAPDVQMLESVGRTHGHLVYHASIDGASGQASGIWRGGDFGQVRRGDIIEWATSSFHLPDGRTVSLGAPERGMPDHTAVIIDVTPPPRGLPALPSSSSSHPSLPPDQHPLPPSELMGSLTVLEQAAGQVVHRTSFPFGDAPRAWTMGAFWIFRPVGRKSLLEGEVEPGAWEGSGDGEGRRRRGWEPLN</sequence>
<organism evidence="3 4">
    <name type="scientific">Pseudomicrostroma glucosiphilum</name>
    <dbReference type="NCBI Taxonomy" id="1684307"/>
    <lineage>
        <taxon>Eukaryota</taxon>
        <taxon>Fungi</taxon>
        <taxon>Dikarya</taxon>
        <taxon>Basidiomycota</taxon>
        <taxon>Ustilaginomycotina</taxon>
        <taxon>Exobasidiomycetes</taxon>
        <taxon>Microstromatales</taxon>
        <taxon>Microstromatales incertae sedis</taxon>
        <taxon>Pseudomicrostroma</taxon>
    </lineage>
</organism>
<proteinExistence type="predicted"/>
<dbReference type="AlphaFoldDB" id="A0A316U618"/>
<evidence type="ECO:0000313" key="3">
    <source>
        <dbReference type="EMBL" id="PWN20278.1"/>
    </source>
</evidence>
<dbReference type="OrthoDB" id="3348570at2759"/>
<accession>A0A316U618</accession>
<evidence type="ECO:0000256" key="1">
    <source>
        <dbReference type="SAM" id="MobiDB-lite"/>
    </source>
</evidence>
<feature type="region of interest" description="Disordered" evidence="1">
    <location>
        <begin position="525"/>
        <end position="556"/>
    </location>
</feature>
<feature type="compositionally biased region" description="Low complexity" evidence="1">
    <location>
        <begin position="236"/>
        <end position="253"/>
    </location>
</feature>
<dbReference type="Proteomes" id="UP000245942">
    <property type="component" value="Unassembled WGS sequence"/>
</dbReference>
<protein>
    <recommendedName>
        <fullName evidence="2">BBC1/AIM3 cysteine proteinase-fold domain-containing protein</fullName>
    </recommendedName>
</protein>
<dbReference type="Pfam" id="PF25459">
    <property type="entry name" value="AIM3_BBC1_C"/>
    <property type="match status" value="1"/>
</dbReference>
<gene>
    <name evidence="3" type="ORF">BCV69DRAFT_204756</name>
</gene>
<feature type="compositionally biased region" description="Pro residues" evidence="1">
    <location>
        <begin position="544"/>
        <end position="554"/>
    </location>
</feature>
<evidence type="ECO:0000259" key="2">
    <source>
        <dbReference type="Pfam" id="PF25459"/>
    </source>
</evidence>
<feature type="region of interest" description="Disordered" evidence="1">
    <location>
        <begin position="608"/>
        <end position="630"/>
    </location>
</feature>
<reference evidence="3 4" key="1">
    <citation type="journal article" date="2018" name="Mol. Biol. Evol.">
        <title>Broad Genomic Sampling Reveals a Smut Pathogenic Ancestry of the Fungal Clade Ustilaginomycotina.</title>
        <authorList>
            <person name="Kijpornyongpan T."/>
            <person name="Mondo S.J."/>
            <person name="Barry K."/>
            <person name="Sandor L."/>
            <person name="Lee J."/>
            <person name="Lipzen A."/>
            <person name="Pangilinan J."/>
            <person name="LaButti K."/>
            <person name="Hainaut M."/>
            <person name="Henrissat B."/>
            <person name="Grigoriev I.V."/>
            <person name="Spatafora J.W."/>
            <person name="Aime M.C."/>
        </authorList>
    </citation>
    <scope>NUCLEOTIDE SEQUENCE [LARGE SCALE GENOMIC DNA]</scope>
    <source>
        <strain evidence="3 4">MCA 4718</strain>
    </source>
</reference>
<feature type="compositionally biased region" description="Low complexity" evidence="1">
    <location>
        <begin position="108"/>
        <end position="118"/>
    </location>
</feature>
<name>A0A316U618_9BASI</name>
<dbReference type="RefSeq" id="XP_025347438.1">
    <property type="nucleotide sequence ID" value="XM_025489712.1"/>
</dbReference>
<dbReference type="STRING" id="1684307.A0A316U618"/>
<dbReference type="GeneID" id="37011446"/>
<keyword evidence="4" id="KW-1185">Reference proteome</keyword>
<evidence type="ECO:0000313" key="4">
    <source>
        <dbReference type="Proteomes" id="UP000245942"/>
    </source>
</evidence>
<feature type="region of interest" description="Disordered" evidence="1">
    <location>
        <begin position="30"/>
        <end position="273"/>
    </location>
</feature>
<feature type="domain" description="BBC1/AIM3 cysteine proteinase-fold" evidence="2">
    <location>
        <begin position="396"/>
        <end position="602"/>
    </location>
</feature>
<feature type="compositionally biased region" description="Low complexity" evidence="1">
    <location>
        <begin position="532"/>
        <end position="543"/>
    </location>
</feature>
<feature type="compositionally biased region" description="Pro residues" evidence="1">
    <location>
        <begin position="254"/>
        <end position="266"/>
    </location>
</feature>
<dbReference type="InterPro" id="IPR057402">
    <property type="entry name" value="AIM3_BBC1_C"/>
</dbReference>
<feature type="compositionally biased region" description="Pro residues" evidence="1">
    <location>
        <begin position="207"/>
        <end position="235"/>
    </location>
</feature>
<dbReference type="EMBL" id="KZ819328">
    <property type="protein sequence ID" value="PWN20278.1"/>
    <property type="molecule type" value="Genomic_DNA"/>
</dbReference>